<evidence type="ECO:0000256" key="1">
    <source>
        <dbReference type="SAM" id="MobiDB-lite"/>
    </source>
</evidence>
<dbReference type="EMBL" id="JAGTJR010000036">
    <property type="protein sequence ID" value="KAH7036351.1"/>
    <property type="molecule type" value="Genomic_DNA"/>
</dbReference>
<accession>A0ABQ8FYG4</accession>
<evidence type="ECO:0000313" key="3">
    <source>
        <dbReference type="EMBL" id="KAH7036351.1"/>
    </source>
</evidence>
<comment type="caution">
    <text evidence="3">The sequence shown here is derived from an EMBL/GenBank/DDBJ whole genome shotgun (WGS) entry which is preliminary data.</text>
</comment>
<keyword evidence="2" id="KW-0472">Membrane</keyword>
<keyword evidence="2" id="KW-1133">Transmembrane helix</keyword>
<gene>
    <name evidence="3" type="ORF">B0J12DRAFT_744493</name>
</gene>
<reference evidence="3 4" key="1">
    <citation type="journal article" date="2021" name="Nat. Commun.">
        <title>Genetic determinants of endophytism in the Arabidopsis root mycobiome.</title>
        <authorList>
            <person name="Mesny F."/>
            <person name="Miyauchi S."/>
            <person name="Thiergart T."/>
            <person name="Pickel B."/>
            <person name="Atanasova L."/>
            <person name="Karlsson M."/>
            <person name="Huettel B."/>
            <person name="Barry K.W."/>
            <person name="Haridas S."/>
            <person name="Chen C."/>
            <person name="Bauer D."/>
            <person name="Andreopoulos W."/>
            <person name="Pangilinan J."/>
            <person name="LaButti K."/>
            <person name="Riley R."/>
            <person name="Lipzen A."/>
            <person name="Clum A."/>
            <person name="Drula E."/>
            <person name="Henrissat B."/>
            <person name="Kohler A."/>
            <person name="Grigoriev I.V."/>
            <person name="Martin F.M."/>
            <person name="Hacquard S."/>
        </authorList>
    </citation>
    <scope>NUCLEOTIDE SEQUENCE [LARGE SCALE GENOMIC DNA]</scope>
    <source>
        <strain evidence="3 4">MPI-SDFR-AT-0080</strain>
    </source>
</reference>
<protein>
    <submittedName>
        <fullName evidence="3">Uncharacterized protein</fullName>
    </submittedName>
</protein>
<feature type="transmembrane region" description="Helical" evidence="2">
    <location>
        <begin position="24"/>
        <end position="45"/>
    </location>
</feature>
<evidence type="ECO:0000256" key="2">
    <source>
        <dbReference type="SAM" id="Phobius"/>
    </source>
</evidence>
<keyword evidence="4" id="KW-1185">Reference proteome</keyword>
<dbReference type="Proteomes" id="UP000774617">
    <property type="component" value="Unassembled WGS sequence"/>
</dbReference>
<proteinExistence type="predicted"/>
<feature type="compositionally biased region" description="Basic and acidic residues" evidence="1">
    <location>
        <begin position="100"/>
        <end position="109"/>
    </location>
</feature>
<feature type="region of interest" description="Disordered" evidence="1">
    <location>
        <begin position="62"/>
        <end position="109"/>
    </location>
</feature>
<keyword evidence="2" id="KW-0812">Transmembrane</keyword>
<sequence length="134" mass="15119">MVDCGKTPDDNLCEKPVGTVQKTVIPICILAGVLLIASVVFVFFVRRRARLERQWEERAQKKHKNFFDEEGQTPGVGLGPSNGNQRNVVAEDLGESYPSRPEELLRSKESSHHLTYFHPSLDGQQKPAEQRSFV</sequence>
<name>A0ABQ8FYG4_9PEZI</name>
<evidence type="ECO:0000313" key="4">
    <source>
        <dbReference type="Proteomes" id="UP000774617"/>
    </source>
</evidence>
<organism evidence="3 4">
    <name type="scientific">Macrophomina phaseolina</name>
    <dbReference type="NCBI Taxonomy" id="35725"/>
    <lineage>
        <taxon>Eukaryota</taxon>
        <taxon>Fungi</taxon>
        <taxon>Dikarya</taxon>
        <taxon>Ascomycota</taxon>
        <taxon>Pezizomycotina</taxon>
        <taxon>Dothideomycetes</taxon>
        <taxon>Dothideomycetes incertae sedis</taxon>
        <taxon>Botryosphaeriales</taxon>
        <taxon>Botryosphaeriaceae</taxon>
        <taxon>Macrophomina</taxon>
    </lineage>
</organism>